<protein>
    <recommendedName>
        <fullName evidence="4">NAD(+) diphosphatase</fullName>
        <ecNumber evidence="4">3.6.1.22</ecNumber>
    </recommendedName>
</protein>
<dbReference type="GO" id="GO:0046872">
    <property type="term" value="F:metal ion binding"/>
    <property type="evidence" value="ECO:0007669"/>
    <property type="project" value="UniProtKB-KW"/>
</dbReference>
<dbReference type="GO" id="GO:0035529">
    <property type="term" value="F:NADH pyrophosphatase activity"/>
    <property type="evidence" value="ECO:0007669"/>
    <property type="project" value="TreeGrafter"/>
</dbReference>
<keyword evidence="6" id="KW-0378">Hydrolase</keyword>
<organism evidence="12">
    <name type="scientific">freshwater metagenome</name>
    <dbReference type="NCBI Taxonomy" id="449393"/>
    <lineage>
        <taxon>unclassified sequences</taxon>
        <taxon>metagenomes</taxon>
        <taxon>ecological metagenomes</taxon>
    </lineage>
</organism>
<dbReference type="PANTHER" id="PTHR42904:SF6">
    <property type="entry name" value="NAD-CAPPED RNA HYDROLASE NUDT12"/>
    <property type="match status" value="1"/>
</dbReference>
<keyword evidence="7" id="KW-0460">Magnesium</keyword>
<dbReference type="InterPro" id="IPR015376">
    <property type="entry name" value="Znr_NADH_PPase"/>
</dbReference>
<dbReference type="NCBIfam" id="NF001299">
    <property type="entry name" value="PRK00241.1"/>
    <property type="match status" value="1"/>
</dbReference>
<keyword evidence="5" id="KW-0479">Metal-binding</keyword>
<dbReference type="EC" id="3.6.1.22" evidence="4"/>
<dbReference type="InterPro" id="IPR000086">
    <property type="entry name" value="NUDIX_hydrolase_dom"/>
</dbReference>
<dbReference type="EMBL" id="CAESAI010000019">
    <property type="protein sequence ID" value="CAB4339716.1"/>
    <property type="molecule type" value="Genomic_DNA"/>
</dbReference>
<name>A0A6J5ZE53_9ZZZZ</name>
<dbReference type="Pfam" id="PF09297">
    <property type="entry name" value="Zn_ribbon_NUD"/>
    <property type="match status" value="1"/>
</dbReference>
<dbReference type="GO" id="GO:0005829">
    <property type="term" value="C:cytosol"/>
    <property type="evidence" value="ECO:0007669"/>
    <property type="project" value="TreeGrafter"/>
</dbReference>
<evidence type="ECO:0000259" key="10">
    <source>
        <dbReference type="PROSITE" id="PS51462"/>
    </source>
</evidence>
<evidence type="ECO:0000256" key="2">
    <source>
        <dbReference type="ARBA" id="ARBA00001947"/>
    </source>
</evidence>
<comment type="catalytic activity">
    <reaction evidence="9">
        <text>a 5'-end NAD(+)-phospho-ribonucleoside in mRNA + H2O = a 5'-end phospho-adenosine-phospho-ribonucleoside in mRNA + beta-nicotinamide D-ribonucleotide + 2 H(+)</text>
        <dbReference type="Rhea" id="RHEA:60876"/>
        <dbReference type="Rhea" id="RHEA-COMP:15698"/>
        <dbReference type="Rhea" id="RHEA-COMP:15719"/>
        <dbReference type="ChEBI" id="CHEBI:14649"/>
        <dbReference type="ChEBI" id="CHEBI:15377"/>
        <dbReference type="ChEBI" id="CHEBI:15378"/>
        <dbReference type="ChEBI" id="CHEBI:144029"/>
        <dbReference type="ChEBI" id="CHEBI:144051"/>
    </reaction>
    <physiologicalReaction direction="left-to-right" evidence="9">
        <dbReference type="Rhea" id="RHEA:60877"/>
    </physiologicalReaction>
</comment>
<sequence length="307" mass="34217">MDTLMSELPLARFTVERAAQLRSNPEWFEQAWASDNTRVLVLHERNIPVTDELSIVWVKPWSLKMTPSQAKEAALLLGADSDHTYLAIMKDEVGLSDVNWASLRDVGSQLSATDVGLATAAVALTTWHDGHQFCPRCGQATAIAMAGWSRLCPQDEIEQYPRTEPAMIVAVEDLAGRILLGRRLEWPEGWLSTLAGFVEAGESCEAAVIREVFEESGIHVDLQSLKYMGSQPWPFPASLMLAYRAVATSTEVDMQDDEMTEVQWFTREALAAACTSETLKLPSPVSIAFRLIQSWYGEDIPIQWCRN</sequence>
<evidence type="ECO:0000313" key="14">
    <source>
        <dbReference type="EMBL" id="CAB4848009.1"/>
    </source>
</evidence>
<dbReference type="GO" id="GO:0005777">
    <property type="term" value="C:peroxisome"/>
    <property type="evidence" value="ECO:0007669"/>
    <property type="project" value="TreeGrafter"/>
</dbReference>
<dbReference type="EMBL" id="CAFAAO010000003">
    <property type="protein sequence ID" value="CAB4796339.1"/>
    <property type="molecule type" value="Genomic_DNA"/>
</dbReference>
<dbReference type="InterPro" id="IPR020084">
    <property type="entry name" value="NUDIX_hydrolase_CS"/>
</dbReference>
<proteinExistence type="inferred from homology"/>
<evidence type="ECO:0000256" key="4">
    <source>
        <dbReference type="ARBA" id="ARBA00012381"/>
    </source>
</evidence>
<evidence type="ECO:0000256" key="5">
    <source>
        <dbReference type="ARBA" id="ARBA00022723"/>
    </source>
</evidence>
<dbReference type="PROSITE" id="PS00893">
    <property type="entry name" value="NUDIX_BOX"/>
    <property type="match status" value="1"/>
</dbReference>
<dbReference type="EMBL" id="CAFBIX010000023">
    <property type="protein sequence ID" value="CAB4848009.1"/>
    <property type="molecule type" value="Genomic_DNA"/>
</dbReference>
<gene>
    <name evidence="13" type="ORF">UFOPK3037_00313</name>
    <name evidence="14" type="ORF">UFOPK3278_00713</name>
    <name evidence="12" type="ORF">UFOPK3406_00889</name>
    <name evidence="11" type="ORF">UFOPK3925_00061</name>
    <name evidence="15" type="ORF">UFOPK4097_01219</name>
    <name evidence="16" type="ORF">UFOPK4301_00651</name>
</gene>
<evidence type="ECO:0000313" key="16">
    <source>
        <dbReference type="EMBL" id="CAB5048389.1"/>
    </source>
</evidence>
<evidence type="ECO:0000256" key="6">
    <source>
        <dbReference type="ARBA" id="ARBA00022801"/>
    </source>
</evidence>
<comment type="cofactor">
    <cofactor evidence="2">
        <name>Zn(2+)</name>
        <dbReference type="ChEBI" id="CHEBI:29105"/>
    </cofactor>
</comment>
<evidence type="ECO:0000313" key="13">
    <source>
        <dbReference type="EMBL" id="CAB4796339.1"/>
    </source>
</evidence>
<evidence type="ECO:0000313" key="15">
    <source>
        <dbReference type="EMBL" id="CAB5025792.1"/>
    </source>
</evidence>
<dbReference type="EMBL" id="CAESAD010000001">
    <property type="protein sequence ID" value="CAB4329842.1"/>
    <property type="molecule type" value="Genomic_DNA"/>
</dbReference>
<comment type="similarity">
    <text evidence="3">Belongs to the Nudix hydrolase family. NudC subfamily.</text>
</comment>
<reference evidence="12" key="1">
    <citation type="submission" date="2020-05" db="EMBL/GenBank/DDBJ databases">
        <authorList>
            <person name="Chiriac C."/>
            <person name="Salcher M."/>
            <person name="Ghai R."/>
            <person name="Kavagutti S V."/>
        </authorList>
    </citation>
    <scope>NUCLEOTIDE SEQUENCE</scope>
</reference>
<dbReference type="PROSITE" id="PS51462">
    <property type="entry name" value="NUDIX"/>
    <property type="match status" value="1"/>
</dbReference>
<dbReference type="GO" id="GO:0019677">
    <property type="term" value="P:NAD+ catabolic process"/>
    <property type="evidence" value="ECO:0007669"/>
    <property type="project" value="TreeGrafter"/>
</dbReference>
<evidence type="ECO:0000256" key="8">
    <source>
        <dbReference type="ARBA" id="ARBA00023027"/>
    </source>
</evidence>
<evidence type="ECO:0000256" key="9">
    <source>
        <dbReference type="ARBA" id="ARBA00023679"/>
    </source>
</evidence>
<dbReference type="InterPro" id="IPR050241">
    <property type="entry name" value="NAD-cap_RNA_hydrolase_NudC"/>
</dbReference>
<dbReference type="InterPro" id="IPR049734">
    <property type="entry name" value="NudC-like_C"/>
</dbReference>
<dbReference type="AlphaFoldDB" id="A0A6J5ZE53"/>
<dbReference type="Gene3D" id="3.90.79.20">
    <property type="match status" value="1"/>
</dbReference>
<evidence type="ECO:0000256" key="7">
    <source>
        <dbReference type="ARBA" id="ARBA00022842"/>
    </source>
</evidence>
<dbReference type="Gene3D" id="3.90.79.10">
    <property type="entry name" value="Nucleoside Triphosphate Pyrophosphohydrolase"/>
    <property type="match status" value="1"/>
</dbReference>
<dbReference type="EMBL" id="CAFBQG010000064">
    <property type="protein sequence ID" value="CAB5048389.1"/>
    <property type="molecule type" value="Genomic_DNA"/>
</dbReference>
<dbReference type="SUPFAM" id="SSF55811">
    <property type="entry name" value="Nudix"/>
    <property type="match status" value="1"/>
</dbReference>
<dbReference type="Pfam" id="PF00293">
    <property type="entry name" value="NUDIX"/>
    <property type="match status" value="1"/>
</dbReference>
<evidence type="ECO:0000313" key="11">
    <source>
        <dbReference type="EMBL" id="CAB4329842.1"/>
    </source>
</evidence>
<accession>A0A6J5ZE53</accession>
<evidence type="ECO:0000256" key="3">
    <source>
        <dbReference type="ARBA" id="ARBA00009595"/>
    </source>
</evidence>
<dbReference type="CDD" id="cd03429">
    <property type="entry name" value="NUDIX_NADH_pyrophosphatase_Nudt13"/>
    <property type="match status" value="1"/>
</dbReference>
<dbReference type="PANTHER" id="PTHR42904">
    <property type="entry name" value="NUDIX HYDROLASE, NUDC SUBFAMILY"/>
    <property type="match status" value="1"/>
</dbReference>
<dbReference type="GO" id="GO:0006742">
    <property type="term" value="P:NADP+ catabolic process"/>
    <property type="evidence" value="ECO:0007669"/>
    <property type="project" value="TreeGrafter"/>
</dbReference>
<evidence type="ECO:0000313" key="12">
    <source>
        <dbReference type="EMBL" id="CAB4339716.1"/>
    </source>
</evidence>
<evidence type="ECO:0000256" key="1">
    <source>
        <dbReference type="ARBA" id="ARBA00001946"/>
    </source>
</evidence>
<dbReference type="InterPro" id="IPR015797">
    <property type="entry name" value="NUDIX_hydrolase-like_dom_sf"/>
</dbReference>
<comment type="cofactor">
    <cofactor evidence="1">
        <name>Mg(2+)</name>
        <dbReference type="ChEBI" id="CHEBI:18420"/>
    </cofactor>
</comment>
<keyword evidence="8" id="KW-0520">NAD</keyword>
<dbReference type="EMBL" id="CAFBPK010000022">
    <property type="protein sequence ID" value="CAB5025792.1"/>
    <property type="molecule type" value="Genomic_DNA"/>
</dbReference>
<feature type="domain" description="Nudix hydrolase" evidence="10">
    <location>
        <begin position="161"/>
        <end position="287"/>
    </location>
</feature>